<comment type="caution">
    <text evidence="4">The sequence shown here is derived from an EMBL/GenBank/DDBJ whole genome shotgun (WGS) entry which is preliminary data.</text>
</comment>
<evidence type="ECO:0000313" key="4">
    <source>
        <dbReference type="EMBL" id="MDA5195107.1"/>
    </source>
</evidence>
<accession>A0A9X3Z8D5</accession>
<evidence type="ECO:0000256" key="1">
    <source>
        <dbReference type="SAM" id="MobiDB-lite"/>
    </source>
</evidence>
<evidence type="ECO:0000259" key="3">
    <source>
        <dbReference type="Pfam" id="PF03413"/>
    </source>
</evidence>
<feature type="region of interest" description="Disordered" evidence="1">
    <location>
        <begin position="32"/>
        <end position="113"/>
    </location>
</feature>
<sequence>MMSYRVVKGTRWTIAAGVVALLAIADAAGRPVHAFDPDRPVRQAQSRKMDQDPPVRGIPAESGQRHGVRPPYPSQSSPNHSHSGSKNVEPRSDGSEVISGRERKPSALYPNDDRDRRALQQMMGHDRARAAVQTGTIRSLTEIRGQVRRQFDGRIVGVELYENRMGGGPDWVYDLRVLNPHGNVVAVEMDARTGRVLAVRGMR</sequence>
<evidence type="ECO:0000256" key="2">
    <source>
        <dbReference type="SAM" id="SignalP"/>
    </source>
</evidence>
<protein>
    <recommendedName>
        <fullName evidence="3">PepSY domain-containing protein</fullName>
    </recommendedName>
</protein>
<feature type="compositionally biased region" description="Basic and acidic residues" evidence="1">
    <location>
        <begin position="88"/>
        <end position="113"/>
    </location>
</feature>
<feature type="domain" description="PepSY" evidence="3">
    <location>
        <begin position="141"/>
        <end position="199"/>
    </location>
</feature>
<dbReference type="Proteomes" id="UP001141619">
    <property type="component" value="Unassembled WGS sequence"/>
</dbReference>
<dbReference type="InterPro" id="IPR025711">
    <property type="entry name" value="PepSY"/>
</dbReference>
<keyword evidence="5" id="KW-1185">Reference proteome</keyword>
<feature type="signal peptide" evidence="2">
    <location>
        <begin position="1"/>
        <end position="27"/>
    </location>
</feature>
<name>A0A9X3Z8D5_9PROT</name>
<feature type="compositionally biased region" description="Basic and acidic residues" evidence="1">
    <location>
        <begin position="33"/>
        <end position="53"/>
    </location>
</feature>
<evidence type="ECO:0000313" key="5">
    <source>
        <dbReference type="Proteomes" id="UP001141619"/>
    </source>
</evidence>
<reference evidence="4" key="1">
    <citation type="submission" date="2022-08" db="EMBL/GenBank/DDBJ databases">
        <authorList>
            <person name="Vandamme P."/>
            <person name="Hettiarachchi A."/>
            <person name="Peeters C."/>
            <person name="Cnockaert M."/>
            <person name="Carlier A."/>
        </authorList>
    </citation>
    <scope>NUCLEOTIDE SEQUENCE</scope>
    <source>
        <strain evidence="4">LMG 31809</strain>
    </source>
</reference>
<feature type="compositionally biased region" description="Low complexity" evidence="1">
    <location>
        <begin position="74"/>
        <end position="85"/>
    </location>
</feature>
<dbReference type="EMBL" id="JANWOI010000005">
    <property type="protein sequence ID" value="MDA5195107.1"/>
    <property type="molecule type" value="Genomic_DNA"/>
</dbReference>
<reference evidence="4" key="2">
    <citation type="journal article" date="2023" name="Syst. Appl. Microbiol.">
        <title>Govania unica gen. nov., sp. nov., a rare biosphere bacterium that represents a novel family in the class Alphaproteobacteria.</title>
        <authorList>
            <person name="Vandamme P."/>
            <person name="Peeters C."/>
            <person name="Hettiarachchi A."/>
            <person name="Cnockaert M."/>
            <person name="Carlier A."/>
        </authorList>
    </citation>
    <scope>NUCLEOTIDE SEQUENCE</scope>
    <source>
        <strain evidence="4">LMG 31809</strain>
    </source>
</reference>
<keyword evidence="2" id="KW-0732">Signal</keyword>
<dbReference type="Pfam" id="PF03413">
    <property type="entry name" value="PepSY"/>
    <property type="match status" value="1"/>
</dbReference>
<dbReference type="AlphaFoldDB" id="A0A9X3Z8D5"/>
<dbReference type="RefSeq" id="WP_274944820.1">
    <property type="nucleotide sequence ID" value="NZ_JANWOI010000005.1"/>
</dbReference>
<proteinExistence type="predicted"/>
<organism evidence="4 5">
    <name type="scientific">Govanella unica</name>
    <dbReference type="NCBI Taxonomy" id="2975056"/>
    <lineage>
        <taxon>Bacteria</taxon>
        <taxon>Pseudomonadati</taxon>
        <taxon>Pseudomonadota</taxon>
        <taxon>Alphaproteobacteria</taxon>
        <taxon>Emcibacterales</taxon>
        <taxon>Govanellaceae</taxon>
        <taxon>Govanella</taxon>
    </lineage>
</organism>
<gene>
    <name evidence="4" type="ORF">NYP16_14230</name>
</gene>
<feature type="chain" id="PRO_5040788020" description="PepSY domain-containing protein" evidence="2">
    <location>
        <begin position="28"/>
        <end position="203"/>
    </location>
</feature>